<feature type="transmembrane region" description="Helical" evidence="6">
    <location>
        <begin position="186"/>
        <end position="205"/>
    </location>
</feature>
<feature type="transmembrane region" description="Helical" evidence="6">
    <location>
        <begin position="121"/>
        <end position="144"/>
    </location>
</feature>
<dbReference type="RefSeq" id="WP_071906426.1">
    <property type="nucleotide sequence ID" value="NZ_LT607756.1"/>
</dbReference>
<keyword evidence="5 6" id="KW-0472">Membrane</keyword>
<dbReference type="PANTHER" id="PTHR42709:SF6">
    <property type="entry name" value="UNDECAPRENYL PHOSPHATE TRANSPORTER A"/>
    <property type="match status" value="1"/>
</dbReference>
<dbReference type="PATRIC" id="fig|129848.4.peg.670"/>
<dbReference type="GeneID" id="30411517"/>
<keyword evidence="2" id="KW-1003">Cell membrane</keyword>
<dbReference type="Pfam" id="PF09335">
    <property type="entry name" value="VTT_dom"/>
    <property type="match status" value="1"/>
</dbReference>
<evidence type="ECO:0000256" key="6">
    <source>
        <dbReference type="SAM" id="Phobius"/>
    </source>
</evidence>
<feature type="transmembrane region" description="Helical" evidence="6">
    <location>
        <begin position="66"/>
        <end position="87"/>
    </location>
</feature>
<dbReference type="InterPro" id="IPR051311">
    <property type="entry name" value="DedA_domain"/>
</dbReference>
<accession>A0A1D3L105</accession>
<evidence type="ECO:0000259" key="7">
    <source>
        <dbReference type="Pfam" id="PF09335"/>
    </source>
</evidence>
<feature type="transmembrane region" description="Helical" evidence="6">
    <location>
        <begin position="151"/>
        <end position="174"/>
    </location>
</feature>
<reference evidence="8 9" key="1">
    <citation type="submission" date="2016-08" db="EMBL/GenBank/DDBJ databases">
        <authorList>
            <person name="Seilhamer J.J."/>
        </authorList>
    </citation>
    <scope>NUCLEOTIDE SEQUENCE [LARGE SCALE GENOMIC DNA]</scope>
    <source>
        <strain evidence="8">Buetzberg</strain>
    </source>
</reference>
<dbReference type="EMBL" id="LT607756">
    <property type="protein sequence ID" value="SCG85235.1"/>
    <property type="molecule type" value="Genomic_DNA"/>
</dbReference>
<feature type="transmembrane region" description="Helical" evidence="6">
    <location>
        <begin position="39"/>
        <end position="59"/>
    </location>
</feature>
<dbReference type="OrthoDB" id="69532at2157"/>
<evidence type="ECO:0000256" key="3">
    <source>
        <dbReference type="ARBA" id="ARBA00022692"/>
    </source>
</evidence>
<comment type="subcellular location">
    <subcellularLocation>
        <location evidence="1">Cell membrane</location>
        <topology evidence="1">Multi-pass membrane protein</topology>
    </subcellularLocation>
</comment>
<dbReference type="AlphaFoldDB" id="A0A1D3L105"/>
<sequence length="211" mass="23728">MFAEIILYLENILFVYGPLGVFIASIIEEVIAPIPSTLVIMGTSFIVLKGAVISIDAFLKLFLNIVLPASLGVTIGSLFVYGIAYFAGKPFLERWGKYLGVSWEDIEKTEKKFQKSRSDELVLFLVRAVPIIPSVAISAFCGFIRFDLKKYLVITFFGTLVRAFILGFIGWQFGSMYQTLADEISYLEEVSVIVILISAVLYFIYKKKLKK</sequence>
<evidence type="ECO:0000256" key="2">
    <source>
        <dbReference type="ARBA" id="ARBA00022475"/>
    </source>
</evidence>
<dbReference type="Proteomes" id="UP000094707">
    <property type="component" value="Chromosome I"/>
</dbReference>
<dbReference type="GO" id="GO:0005886">
    <property type="term" value="C:plasma membrane"/>
    <property type="evidence" value="ECO:0007669"/>
    <property type="project" value="UniProtKB-SubCell"/>
</dbReference>
<evidence type="ECO:0000313" key="9">
    <source>
        <dbReference type="Proteomes" id="UP000094707"/>
    </source>
</evidence>
<gene>
    <name evidence="8" type="primary">yngC3</name>
    <name evidence="8" type="ORF">MCBB_0662</name>
</gene>
<keyword evidence="4 6" id="KW-1133">Transmembrane helix</keyword>
<evidence type="ECO:0000256" key="1">
    <source>
        <dbReference type="ARBA" id="ARBA00004651"/>
    </source>
</evidence>
<dbReference type="STRING" id="118062.MCBB_0662"/>
<evidence type="ECO:0000256" key="5">
    <source>
        <dbReference type="ARBA" id="ARBA00023136"/>
    </source>
</evidence>
<evidence type="ECO:0000313" key="8">
    <source>
        <dbReference type="EMBL" id="SCG85235.1"/>
    </source>
</evidence>
<keyword evidence="3 6" id="KW-0812">Transmembrane</keyword>
<keyword evidence="9" id="KW-1185">Reference proteome</keyword>
<dbReference type="PANTHER" id="PTHR42709">
    <property type="entry name" value="ALKALINE PHOSPHATASE LIKE PROTEIN"/>
    <property type="match status" value="1"/>
</dbReference>
<dbReference type="InterPro" id="IPR032816">
    <property type="entry name" value="VTT_dom"/>
</dbReference>
<organism evidence="8 9">
    <name type="scientific">Methanobacterium congolense</name>
    <dbReference type="NCBI Taxonomy" id="118062"/>
    <lineage>
        <taxon>Archaea</taxon>
        <taxon>Methanobacteriati</taxon>
        <taxon>Methanobacteriota</taxon>
        <taxon>Methanomada group</taxon>
        <taxon>Methanobacteria</taxon>
        <taxon>Methanobacteriales</taxon>
        <taxon>Methanobacteriaceae</taxon>
        <taxon>Methanobacterium</taxon>
    </lineage>
</organism>
<protein>
    <submittedName>
        <fullName evidence="8">Putative membrane protein YngC</fullName>
    </submittedName>
</protein>
<proteinExistence type="predicted"/>
<dbReference type="KEGG" id="mcub:MCBB_0662"/>
<evidence type="ECO:0000256" key="4">
    <source>
        <dbReference type="ARBA" id="ARBA00022989"/>
    </source>
</evidence>
<feature type="domain" description="VTT" evidence="7">
    <location>
        <begin position="44"/>
        <end position="171"/>
    </location>
</feature>
<feature type="transmembrane region" description="Helical" evidence="6">
    <location>
        <begin position="7"/>
        <end position="27"/>
    </location>
</feature>
<name>A0A1D3L105_9EURY</name>